<dbReference type="OrthoDB" id="5405951at2"/>
<gene>
    <name evidence="3" type="ordered locus">Dred_2099</name>
</gene>
<evidence type="ECO:0000256" key="1">
    <source>
        <dbReference type="SAM" id="Phobius"/>
    </source>
</evidence>
<dbReference type="EMBL" id="CP000612">
    <property type="protein sequence ID" value="ABO50616.1"/>
    <property type="molecule type" value="Genomic_DNA"/>
</dbReference>
<dbReference type="KEGG" id="drm:Dred_2099"/>
<evidence type="ECO:0000313" key="3">
    <source>
        <dbReference type="EMBL" id="ABO50616.1"/>
    </source>
</evidence>
<protein>
    <recommendedName>
        <fullName evidence="2">Inner membrane protein YgaP-like transmembrane domain-containing protein</fullName>
    </recommendedName>
</protein>
<accession>A4J6B3</accession>
<sequence length="86" mass="9346">MQKNVGTADKILRATFGIVFLALSVLKIFGSFWSIIFGLLGVEILVVAALGYSPLYGILDTSTRKPKLTVEEEVANWTTGVPDSEK</sequence>
<evidence type="ECO:0000313" key="4">
    <source>
        <dbReference type="Proteomes" id="UP000001556"/>
    </source>
</evidence>
<dbReference type="AlphaFoldDB" id="A4J6B3"/>
<keyword evidence="1" id="KW-0472">Membrane</keyword>
<dbReference type="HOGENOM" id="CLU_176022_4_0_9"/>
<feature type="transmembrane region" description="Helical" evidence="1">
    <location>
        <begin position="35"/>
        <end position="59"/>
    </location>
</feature>
<reference evidence="3 4" key="1">
    <citation type="submission" date="2007-03" db="EMBL/GenBank/DDBJ databases">
        <title>Complete sequence of Desulfotomaculum reducens MI-1.</title>
        <authorList>
            <consortium name="US DOE Joint Genome Institute"/>
            <person name="Copeland A."/>
            <person name="Lucas S."/>
            <person name="Lapidus A."/>
            <person name="Barry K."/>
            <person name="Detter J.C."/>
            <person name="Glavina del Rio T."/>
            <person name="Hammon N."/>
            <person name="Israni S."/>
            <person name="Dalin E."/>
            <person name="Tice H."/>
            <person name="Pitluck S."/>
            <person name="Sims D."/>
            <person name="Brettin T."/>
            <person name="Bruce D."/>
            <person name="Han C."/>
            <person name="Tapia R."/>
            <person name="Schmutz J."/>
            <person name="Larimer F."/>
            <person name="Land M."/>
            <person name="Hauser L."/>
            <person name="Kyrpides N."/>
            <person name="Kim E."/>
            <person name="Tebo B.M."/>
            <person name="Richardson P."/>
        </authorList>
    </citation>
    <scope>NUCLEOTIDE SEQUENCE [LARGE SCALE GENOMIC DNA]</scope>
    <source>
        <strain evidence="3 4">MI-1</strain>
    </source>
</reference>
<dbReference type="InterPro" id="IPR021309">
    <property type="entry name" value="YgaP-like_TM"/>
</dbReference>
<dbReference type="Proteomes" id="UP000001556">
    <property type="component" value="Chromosome"/>
</dbReference>
<keyword evidence="4" id="KW-1185">Reference proteome</keyword>
<dbReference type="Pfam" id="PF11127">
    <property type="entry name" value="YgaP-like_TM"/>
    <property type="match status" value="1"/>
</dbReference>
<feature type="domain" description="Inner membrane protein YgaP-like transmembrane" evidence="2">
    <location>
        <begin position="1"/>
        <end position="66"/>
    </location>
</feature>
<name>A4J6B3_DESRM</name>
<organism evidence="3 4">
    <name type="scientific">Desulforamulus reducens (strain ATCC BAA-1160 / DSM 100696 / MI-1)</name>
    <name type="common">Desulfotomaculum reducens</name>
    <dbReference type="NCBI Taxonomy" id="349161"/>
    <lineage>
        <taxon>Bacteria</taxon>
        <taxon>Bacillati</taxon>
        <taxon>Bacillota</taxon>
        <taxon>Clostridia</taxon>
        <taxon>Eubacteriales</taxon>
        <taxon>Peptococcaceae</taxon>
        <taxon>Desulforamulus</taxon>
    </lineage>
</organism>
<keyword evidence="1" id="KW-1133">Transmembrane helix</keyword>
<keyword evidence="1" id="KW-0812">Transmembrane</keyword>
<feature type="transmembrane region" description="Helical" evidence="1">
    <location>
        <begin position="12"/>
        <end position="29"/>
    </location>
</feature>
<evidence type="ECO:0000259" key="2">
    <source>
        <dbReference type="Pfam" id="PF11127"/>
    </source>
</evidence>
<proteinExistence type="predicted"/>
<dbReference type="RefSeq" id="WP_011878422.1">
    <property type="nucleotide sequence ID" value="NC_009253.1"/>
</dbReference>